<dbReference type="Proteomes" id="UP000271098">
    <property type="component" value="Unassembled WGS sequence"/>
</dbReference>
<dbReference type="Gene3D" id="3.30.40.10">
    <property type="entry name" value="Zinc/RING finger domain, C3HC4 (zinc finger)"/>
    <property type="match status" value="1"/>
</dbReference>
<dbReference type="WBParaSite" id="GPUH_0001408101-mRNA-1">
    <property type="protein sequence ID" value="GPUH_0001408101-mRNA-1"/>
    <property type="gene ID" value="GPUH_0001408101"/>
</dbReference>
<protein>
    <submittedName>
        <fullName evidence="3">RING-type domain-containing protein</fullName>
    </submittedName>
</protein>
<evidence type="ECO:0000313" key="1">
    <source>
        <dbReference type="EMBL" id="VDN23504.1"/>
    </source>
</evidence>
<dbReference type="InterPro" id="IPR013083">
    <property type="entry name" value="Znf_RING/FYVE/PHD"/>
</dbReference>
<name>A0A183DZC5_9BILA</name>
<evidence type="ECO:0000313" key="2">
    <source>
        <dbReference type="Proteomes" id="UP000271098"/>
    </source>
</evidence>
<gene>
    <name evidence="1" type="ORF">GPUH_LOCUS14066</name>
</gene>
<dbReference type="SUPFAM" id="SSF57850">
    <property type="entry name" value="RING/U-box"/>
    <property type="match status" value="1"/>
</dbReference>
<reference evidence="3" key="1">
    <citation type="submission" date="2016-06" db="UniProtKB">
        <authorList>
            <consortium name="WormBaseParasite"/>
        </authorList>
    </citation>
    <scope>IDENTIFICATION</scope>
</reference>
<dbReference type="EMBL" id="UYRT01080852">
    <property type="protein sequence ID" value="VDN23504.1"/>
    <property type="molecule type" value="Genomic_DNA"/>
</dbReference>
<sequence>MSVGWVVVLKNCFFQNIHRGMDSENQECKICLQSLAHAEKLLECPSCEDSFHHEGGEQIVSDRHLSLFSKQICFVEKTWDENVGNYKLLQVLMYELQCGVRWLQQNSTCPNCRRLWSNPDEFPTLTST</sequence>
<keyword evidence="2" id="KW-1185">Reference proteome</keyword>
<proteinExistence type="predicted"/>
<evidence type="ECO:0000313" key="3">
    <source>
        <dbReference type="WBParaSite" id="GPUH_0001408101-mRNA-1"/>
    </source>
</evidence>
<dbReference type="AlphaFoldDB" id="A0A183DZC5"/>
<dbReference type="OrthoDB" id="8062037at2759"/>
<organism evidence="3">
    <name type="scientific">Gongylonema pulchrum</name>
    <dbReference type="NCBI Taxonomy" id="637853"/>
    <lineage>
        <taxon>Eukaryota</taxon>
        <taxon>Metazoa</taxon>
        <taxon>Ecdysozoa</taxon>
        <taxon>Nematoda</taxon>
        <taxon>Chromadorea</taxon>
        <taxon>Rhabditida</taxon>
        <taxon>Spirurina</taxon>
        <taxon>Spiruromorpha</taxon>
        <taxon>Spiruroidea</taxon>
        <taxon>Gongylonematidae</taxon>
        <taxon>Gongylonema</taxon>
    </lineage>
</organism>
<reference evidence="1 2" key="2">
    <citation type="submission" date="2018-11" db="EMBL/GenBank/DDBJ databases">
        <authorList>
            <consortium name="Pathogen Informatics"/>
        </authorList>
    </citation>
    <scope>NUCLEOTIDE SEQUENCE [LARGE SCALE GENOMIC DNA]</scope>
</reference>
<accession>A0A183DZC5</accession>